<dbReference type="InterPro" id="IPR001005">
    <property type="entry name" value="SANT/Myb"/>
</dbReference>
<dbReference type="Pfam" id="PF00249">
    <property type="entry name" value="Myb_DNA-binding"/>
    <property type="match status" value="1"/>
</dbReference>
<sequence>MDSDTASMATAPPAAAAAADAAAIADSTHASDDRDADSMAVDGDDAAPRPALVTLAQPANAVQTGPFVVGAYLALGDLGIARPVVPVPRALRPLVPTPQQTAVPVTPAQRRAFELAVVEDVREMVVAPSLFPPVAAAAAAAAAEDAGATDPLGFATDPDGHPTDLGSAARYDASHLENYLLLLRDVTQRRHFYPMLAGLLQAVAPATRAAGEAADPRSGAGGPLHPLLVNLRVAQLLFTNEVTEQIWQLWKRDVAERPQHIPTQAPPLNSKRMGKLLLAVRLAVQLAHDALPLTSEAAADVWTTLLTLYIMCYYHAGGGGLTRHQVRAVFVDHPDLARDPGTPMAERLHGAGIRVAAGFRPASEGRGTADDAHGHTDNAAAAVDDAAVAAWLASRYAVGKMLHTLYEALTRHARRSLEDAQPRLPARRSDADAVTRPVTFHAGRPWYAWVTPRPYEPCSPPRPAPAPAASPRSPGGPGAAHSPSRSKQPPERHLQSQDPVGAFYCAPPTDVRVDAVALMRAERTQFAVPMAVPVVRADLGVFRPRDAAQDGETHRTNARARAAMAAEGVPPVPAGWTPAALVKRTATKRRFTAEEDRCLEEGMRLYGTSWIQILLHFPDALRSRDQVQLKDRARTIRARRTRLGEPLGVFAHASDRRAPAAS</sequence>
<name>A0A4P9X3N5_9FUNG</name>
<feature type="domain" description="HTH myb-type" evidence="2">
    <location>
        <begin position="583"/>
        <end position="641"/>
    </location>
</feature>
<protein>
    <recommendedName>
        <fullName evidence="2">HTH myb-type domain-containing protein</fullName>
    </recommendedName>
</protein>
<reference evidence="4" key="1">
    <citation type="journal article" date="2018" name="Nat. Microbiol.">
        <title>Leveraging single-cell genomics to expand the fungal tree of life.</title>
        <authorList>
            <person name="Ahrendt S.R."/>
            <person name="Quandt C.A."/>
            <person name="Ciobanu D."/>
            <person name="Clum A."/>
            <person name="Salamov A."/>
            <person name="Andreopoulos B."/>
            <person name="Cheng J.F."/>
            <person name="Woyke T."/>
            <person name="Pelin A."/>
            <person name="Henrissat B."/>
            <person name="Reynolds N.K."/>
            <person name="Benny G.L."/>
            <person name="Smith M.E."/>
            <person name="James T.Y."/>
            <person name="Grigoriev I.V."/>
        </authorList>
    </citation>
    <scope>NUCLEOTIDE SEQUENCE [LARGE SCALE GENOMIC DNA]</scope>
    <source>
        <strain evidence="4">ATCC 52028</strain>
    </source>
</reference>
<dbReference type="SMART" id="SM00717">
    <property type="entry name" value="SANT"/>
    <property type="match status" value="1"/>
</dbReference>
<dbReference type="Gene3D" id="1.10.10.60">
    <property type="entry name" value="Homeodomain-like"/>
    <property type="match status" value="1"/>
</dbReference>
<evidence type="ECO:0000256" key="1">
    <source>
        <dbReference type="SAM" id="MobiDB-lite"/>
    </source>
</evidence>
<dbReference type="SUPFAM" id="SSF46689">
    <property type="entry name" value="Homeodomain-like"/>
    <property type="match status" value="1"/>
</dbReference>
<dbReference type="EMBL" id="ML014268">
    <property type="protein sequence ID" value="RKO99647.1"/>
    <property type="molecule type" value="Genomic_DNA"/>
</dbReference>
<dbReference type="InterPro" id="IPR009057">
    <property type="entry name" value="Homeodomain-like_sf"/>
</dbReference>
<dbReference type="AlphaFoldDB" id="A0A4P9X3N5"/>
<feature type="compositionally biased region" description="Low complexity" evidence="1">
    <location>
        <begin position="469"/>
        <end position="486"/>
    </location>
</feature>
<proteinExistence type="predicted"/>
<dbReference type="InterPro" id="IPR017930">
    <property type="entry name" value="Myb_dom"/>
</dbReference>
<dbReference type="Proteomes" id="UP000274922">
    <property type="component" value="Unassembled WGS sequence"/>
</dbReference>
<keyword evidence="4" id="KW-1185">Reference proteome</keyword>
<dbReference type="CDD" id="cd11660">
    <property type="entry name" value="SANT_TRF"/>
    <property type="match status" value="1"/>
</dbReference>
<evidence type="ECO:0000313" key="3">
    <source>
        <dbReference type="EMBL" id="RKO99647.1"/>
    </source>
</evidence>
<dbReference type="PROSITE" id="PS51294">
    <property type="entry name" value="HTH_MYB"/>
    <property type="match status" value="1"/>
</dbReference>
<feature type="compositionally biased region" description="Low complexity" evidence="1">
    <location>
        <begin position="1"/>
        <end position="28"/>
    </location>
</feature>
<gene>
    <name evidence="3" type="ORF">CXG81DRAFT_20295</name>
</gene>
<organism evidence="3 4">
    <name type="scientific">Caulochytrium protostelioides</name>
    <dbReference type="NCBI Taxonomy" id="1555241"/>
    <lineage>
        <taxon>Eukaryota</taxon>
        <taxon>Fungi</taxon>
        <taxon>Fungi incertae sedis</taxon>
        <taxon>Chytridiomycota</taxon>
        <taxon>Chytridiomycota incertae sedis</taxon>
        <taxon>Chytridiomycetes</taxon>
        <taxon>Caulochytriales</taxon>
        <taxon>Caulochytriaceae</taxon>
        <taxon>Caulochytrium</taxon>
    </lineage>
</organism>
<evidence type="ECO:0000259" key="2">
    <source>
        <dbReference type="PROSITE" id="PS51294"/>
    </source>
</evidence>
<feature type="region of interest" description="Disordered" evidence="1">
    <location>
        <begin position="1"/>
        <end position="45"/>
    </location>
</feature>
<feature type="compositionally biased region" description="Pro residues" evidence="1">
    <location>
        <begin position="457"/>
        <end position="468"/>
    </location>
</feature>
<evidence type="ECO:0000313" key="4">
    <source>
        <dbReference type="Proteomes" id="UP000274922"/>
    </source>
</evidence>
<feature type="region of interest" description="Disordered" evidence="1">
    <location>
        <begin position="457"/>
        <end position="496"/>
    </location>
</feature>
<dbReference type="OrthoDB" id="3366990at2759"/>
<accession>A0A4P9X3N5</accession>